<dbReference type="Pfam" id="PF17803">
    <property type="entry name" value="Cadherin_4"/>
    <property type="match status" value="4"/>
</dbReference>
<organism evidence="3 4">
    <name type="scientific">Bradyrhizobium iriomotense</name>
    <dbReference type="NCBI Taxonomy" id="441950"/>
    <lineage>
        <taxon>Bacteria</taxon>
        <taxon>Pseudomonadati</taxon>
        <taxon>Pseudomonadota</taxon>
        <taxon>Alphaproteobacteria</taxon>
        <taxon>Hyphomicrobiales</taxon>
        <taxon>Nitrobacteraceae</taxon>
        <taxon>Bradyrhizobium</taxon>
    </lineage>
</organism>
<dbReference type="NCBIfam" id="TIGR01965">
    <property type="entry name" value="VCBS_repeat"/>
    <property type="match status" value="5"/>
</dbReference>
<evidence type="ECO:0000313" key="4">
    <source>
        <dbReference type="Proteomes" id="UP001156905"/>
    </source>
</evidence>
<evidence type="ECO:0000313" key="3">
    <source>
        <dbReference type="EMBL" id="GLR91537.1"/>
    </source>
</evidence>
<accession>A0ABQ6BB00</accession>
<name>A0ABQ6BB00_9BRAD</name>
<feature type="compositionally biased region" description="Low complexity" evidence="1">
    <location>
        <begin position="875"/>
        <end position="893"/>
    </location>
</feature>
<dbReference type="InterPro" id="IPR040853">
    <property type="entry name" value="RapA2_cadherin-like"/>
</dbReference>
<evidence type="ECO:0000256" key="1">
    <source>
        <dbReference type="SAM" id="MobiDB-lite"/>
    </source>
</evidence>
<feature type="region of interest" description="Disordered" evidence="1">
    <location>
        <begin position="860"/>
        <end position="912"/>
    </location>
</feature>
<sequence>MLVAFGSEAGDEACVVPPLRIVGTVHSAIGCATIRRGSGVATPIMVGDPVCQGDVIETDADGRIGLRFIDDTIFNLSGDARIELSEFVCNFDGTPSSALLNVSRGIFAFAAGRWAKSGALRIDTPLGDIRGPIHTGGFGMLTLAALTFSMFRDAEAADPNITFLDNDRITYKDLEHGAFELVTKEAIPRHILVEDPGETVVLNKVGSSISASQVVNTAARMEELQAAEHEVWANLSKEVGPKGSSTPPSVESLSPEPINFTEPEGPAQQHSLPIVLPSTIVVPDIPIIRPPPTLNLQAGPTELDTSVFDTFTATSGTFSASSPDGAPLTFGISGGTVGSTVVAGVTYDVSKDSPYGTLYVNSASGAYTFVPNSDAINALTAPTTDAFDITVSDGNFTVSQTFAINIDGVNDAAVISGTATGSSVEASGVANATPGTPSASGTLADADVDNTPNTFTTVSTPKASTGGYGTFTMTAAGVWTYTLDNANSKVQALNVGDTLTDSFTVTTIDGTPQVVTITIHGTNDAAVVSGDTTGSVTEAVGCKPEAPIATGTLTDTDVDNPSNTFTAVCYPEASNGGYGAFTMTAAGVWTYTLDNNNCAVKALNVGDTLTDTFTVTTIDGTPQVVTITIHGANDAAIISGKTTGSVTEAAGCKPGTPTATGTLTDTDVDNPSNTFTAVCSPEASKGGYGTFTMTAAGVWTYTLDNTNSTVQALNVCDKLTDTFTVTTIDGTPQVVTITIHGANDPAVISGTTTGSVTEPDCKTQGAPVATGTLTDTDVDNPANTFTAVCAPKWSTHGYGTFTMTAAGVWSYTLDEDNCAVQALRACDTLTDTFKVTTIDGTTQVVTITIHGAGFRGFDSPAVATQADSPPIDGTSQQAAAAGGSDGSQAPQAAVSSVPPSDDVTGASTGSVTMADKSGDHIVQEASAPATINGLNAGDAGSGGYWTNNGGDRFVFSSAAASLSGAATEQAVASLQTAGADHPELPGPAHLLLTTAPPAVLGPEDAFHFKVEILNSSGSDANDTAELLRIPSSIDHAVSATADHGPHGAQMVEPATGQETADTSAAAFIRDVIARATHHDLMG</sequence>
<gene>
    <name evidence="3" type="ORF">GCM10007857_82550</name>
</gene>
<keyword evidence="4" id="KW-1185">Reference proteome</keyword>
<feature type="domain" description="RapA2 cadherin-like" evidence="2">
    <location>
        <begin position="624"/>
        <end position="701"/>
    </location>
</feature>
<dbReference type="InterPro" id="IPR013783">
    <property type="entry name" value="Ig-like_fold"/>
</dbReference>
<reference evidence="4" key="1">
    <citation type="journal article" date="2019" name="Int. J. Syst. Evol. Microbiol.">
        <title>The Global Catalogue of Microorganisms (GCM) 10K type strain sequencing project: providing services to taxonomists for standard genome sequencing and annotation.</title>
        <authorList>
            <consortium name="The Broad Institute Genomics Platform"/>
            <consortium name="The Broad Institute Genome Sequencing Center for Infectious Disease"/>
            <person name="Wu L."/>
            <person name="Ma J."/>
        </authorList>
    </citation>
    <scope>NUCLEOTIDE SEQUENCE [LARGE SCALE GENOMIC DNA]</scope>
    <source>
        <strain evidence="4">NBRC 102520</strain>
    </source>
</reference>
<evidence type="ECO:0000259" key="2">
    <source>
        <dbReference type="Pfam" id="PF17803"/>
    </source>
</evidence>
<comment type="caution">
    <text evidence="3">The sequence shown here is derived from an EMBL/GenBank/DDBJ whole genome shotgun (WGS) entry which is preliminary data.</text>
</comment>
<dbReference type="InterPro" id="IPR010221">
    <property type="entry name" value="VCBS_dom"/>
</dbReference>
<dbReference type="Proteomes" id="UP001156905">
    <property type="component" value="Unassembled WGS sequence"/>
</dbReference>
<feature type="domain" description="RapA2 cadherin-like" evidence="2">
    <location>
        <begin position="400"/>
        <end position="481"/>
    </location>
</feature>
<feature type="domain" description="RapA2 cadherin-like" evidence="2">
    <location>
        <begin position="734"/>
        <end position="811"/>
    </location>
</feature>
<feature type="domain" description="RapA2 cadherin-like" evidence="2">
    <location>
        <begin position="514"/>
        <end position="591"/>
    </location>
</feature>
<dbReference type="Gene3D" id="2.60.40.10">
    <property type="entry name" value="Immunoglobulins"/>
    <property type="match status" value="4"/>
</dbReference>
<proteinExistence type="predicted"/>
<protein>
    <recommendedName>
        <fullName evidence="2">RapA2 cadherin-like domain-containing protein</fullName>
    </recommendedName>
</protein>
<dbReference type="EMBL" id="BSOW01000049">
    <property type="protein sequence ID" value="GLR91537.1"/>
    <property type="molecule type" value="Genomic_DNA"/>
</dbReference>